<keyword evidence="5" id="KW-1185">Reference proteome</keyword>
<name>A0A162QAJ1_PHYB8</name>
<protein>
    <recommendedName>
        <fullName evidence="3">Alginate lyase domain-containing protein</fullName>
    </recommendedName>
</protein>
<sequence length="402" mass="45202">MGPKKPEIEWIDLNKVRPFQSSIETKEAHDCLRRLARNSLKSGPFNIVKDKVAPHIAASNDPHDFLSYAPYWWPVEKTTTLSDGTTHTQVDYVRKDGKRNPDTKLVQDQSQLEAFAENLAHLCLGYRVFGDESYAQHAVFLLNEFFVNPNTRMNPNVNYGQVVRGSSNKTRIGRYTGLISTRSLARVANVLPSLDDYSGYKPIEESVNRWFSVYLTWMKTSPVAHGATTSKNNHHSWYIAQVVAIQILLDRGHCKAKRTLETFFKSIVPKQINASSGDQPLESNRALPFHYLVFNIKAILFLAQAGRSIGLDFYPQNNRLIELAINYIAGFGDSTTTAADNAKTTDLTDAVRVMQIASNVCGDTYGAYHNFVETAKSCQFSENISGPKNAIHPLWCYVNTDQ</sequence>
<proteinExistence type="predicted"/>
<dbReference type="GO" id="GO:0042597">
    <property type="term" value="C:periplasmic space"/>
    <property type="evidence" value="ECO:0007669"/>
    <property type="project" value="InterPro"/>
</dbReference>
<dbReference type="AlphaFoldDB" id="A0A162QAJ1"/>
<dbReference type="GeneID" id="29004455"/>
<evidence type="ECO:0000313" key="5">
    <source>
        <dbReference type="Proteomes" id="UP000077315"/>
    </source>
</evidence>
<dbReference type="InParanoid" id="A0A162QAJ1"/>
<dbReference type="SUPFAM" id="SSF48230">
    <property type="entry name" value="Chondroitin AC/alginate lyase"/>
    <property type="match status" value="1"/>
</dbReference>
<dbReference type="VEuPathDB" id="FungiDB:PHYBLDRAFT_80073"/>
<dbReference type="RefSeq" id="XP_018299486.1">
    <property type="nucleotide sequence ID" value="XM_018443550.1"/>
</dbReference>
<evidence type="ECO:0000259" key="3">
    <source>
        <dbReference type="Pfam" id="PF05426"/>
    </source>
</evidence>
<dbReference type="Pfam" id="PF05426">
    <property type="entry name" value="Alginate_lyase"/>
    <property type="match status" value="1"/>
</dbReference>
<dbReference type="EMBL" id="KV440971">
    <property type="protein sequence ID" value="OAD81446.1"/>
    <property type="molecule type" value="Genomic_DNA"/>
</dbReference>
<evidence type="ECO:0000313" key="4">
    <source>
        <dbReference type="EMBL" id="OAD81446.1"/>
    </source>
</evidence>
<gene>
    <name evidence="4" type="ORF">PHYBLDRAFT_80073</name>
</gene>
<evidence type="ECO:0000256" key="2">
    <source>
        <dbReference type="ARBA" id="ARBA00023239"/>
    </source>
</evidence>
<accession>A0A162QAJ1</accession>
<dbReference type="GO" id="GO:0016829">
    <property type="term" value="F:lyase activity"/>
    <property type="evidence" value="ECO:0007669"/>
    <property type="project" value="UniProtKB-KW"/>
</dbReference>
<keyword evidence="2" id="KW-0456">Lyase</keyword>
<dbReference type="Proteomes" id="UP000077315">
    <property type="component" value="Unassembled WGS sequence"/>
</dbReference>
<dbReference type="Gene3D" id="1.50.10.100">
    <property type="entry name" value="Chondroitin AC/alginate lyase"/>
    <property type="match status" value="1"/>
</dbReference>
<dbReference type="STRING" id="763407.A0A162QAJ1"/>
<evidence type="ECO:0000256" key="1">
    <source>
        <dbReference type="ARBA" id="ARBA00022729"/>
    </source>
</evidence>
<dbReference type="InterPro" id="IPR008929">
    <property type="entry name" value="Chondroitin_lyas"/>
</dbReference>
<feature type="domain" description="Alginate lyase" evidence="3">
    <location>
        <begin position="57"/>
        <end position="331"/>
    </location>
</feature>
<dbReference type="InterPro" id="IPR008397">
    <property type="entry name" value="Alginate_lyase_dom"/>
</dbReference>
<organism evidence="4 5">
    <name type="scientific">Phycomyces blakesleeanus (strain ATCC 8743b / DSM 1359 / FGSC 10004 / NBRC 33097 / NRRL 1555)</name>
    <dbReference type="NCBI Taxonomy" id="763407"/>
    <lineage>
        <taxon>Eukaryota</taxon>
        <taxon>Fungi</taxon>
        <taxon>Fungi incertae sedis</taxon>
        <taxon>Mucoromycota</taxon>
        <taxon>Mucoromycotina</taxon>
        <taxon>Mucoromycetes</taxon>
        <taxon>Mucorales</taxon>
        <taxon>Phycomycetaceae</taxon>
        <taxon>Phycomyces</taxon>
    </lineage>
</organism>
<dbReference type="OrthoDB" id="63533at2759"/>
<reference evidence="5" key="1">
    <citation type="submission" date="2015-06" db="EMBL/GenBank/DDBJ databases">
        <title>Expansion of signal transduction pathways in fungi by whole-genome duplication.</title>
        <authorList>
            <consortium name="DOE Joint Genome Institute"/>
            <person name="Corrochano L.M."/>
            <person name="Kuo A."/>
            <person name="Marcet-Houben M."/>
            <person name="Polaino S."/>
            <person name="Salamov A."/>
            <person name="Villalobos J.M."/>
            <person name="Alvarez M.I."/>
            <person name="Avalos J."/>
            <person name="Benito E.P."/>
            <person name="Benoit I."/>
            <person name="Burger G."/>
            <person name="Camino L.P."/>
            <person name="Canovas D."/>
            <person name="Cerda-Olmedo E."/>
            <person name="Cheng J.-F."/>
            <person name="Dominguez A."/>
            <person name="Elias M."/>
            <person name="Eslava A.P."/>
            <person name="Glaser F."/>
            <person name="Grimwood J."/>
            <person name="Gutierrez G."/>
            <person name="Heitman J."/>
            <person name="Henrissat B."/>
            <person name="Iturriaga E.A."/>
            <person name="Lang B.F."/>
            <person name="Lavin J.L."/>
            <person name="Lee S."/>
            <person name="Li W."/>
            <person name="Lindquist E."/>
            <person name="Lopez-Garcia S."/>
            <person name="Luque E.M."/>
            <person name="Marcos A.T."/>
            <person name="Martin J."/>
            <person name="McCluskey K."/>
            <person name="Medina H.R."/>
            <person name="Miralles-Duran A."/>
            <person name="Miyazaki A."/>
            <person name="Munoz-Torres E."/>
            <person name="Oguiza J.A."/>
            <person name="Ohm R."/>
            <person name="Olmedo M."/>
            <person name="Orejas M."/>
            <person name="Ortiz-Castellanos L."/>
            <person name="Pisabarro A.G."/>
            <person name="Rodriguez-Romero J."/>
            <person name="Ruiz-Herrera J."/>
            <person name="Ruiz-Vazquez R."/>
            <person name="Sanz C."/>
            <person name="Schackwitz W."/>
            <person name="Schmutz J."/>
            <person name="Shahriari M."/>
            <person name="Shelest E."/>
            <person name="Silva-Franco F."/>
            <person name="Soanes D."/>
            <person name="Syed K."/>
            <person name="Tagua V.G."/>
            <person name="Talbot N.J."/>
            <person name="Thon M."/>
            <person name="De vries R.P."/>
            <person name="Wiebenga A."/>
            <person name="Yadav J.S."/>
            <person name="Braun E.L."/>
            <person name="Baker S."/>
            <person name="Garre V."/>
            <person name="Horwitz B."/>
            <person name="Torres-Martinez S."/>
            <person name="Idnurm A."/>
            <person name="Herrera-Estrella A."/>
            <person name="Gabaldon T."/>
            <person name="Grigoriev I.V."/>
        </authorList>
    </citation>
    <scope>NUCLEOTIDE SEQUENCE [LARGE SCALE GENOMIC DNA]</scope>
    <source>
        <strain evidence="5">NRRL 1555(-)</strain>
    </source>
</reference>
<keyword evidence="1" id="KW-0732">Signal</keyword>